<feature type="active site" description="Charge relay system" evidence="5">
    <location>
        <position position="204"/>
    </location>
</feature>
<keyword evidence="8" id="KW-1185">Reference proteome</keyword>
<dbReference type="PANTHER" id="PTHR43806:SF11">
    <property type="entry name" value="CEREVISIN-RELATED"/>
    <property type="match status" value="1"/>
</dbReference>
<dbReference type="EMBL" id="JBEPCU010000192">
    <property type="protein sequence ID" value="MER6978085.1"/>
    <property type="molecule type" value="Genomic_DNA"/>
</dbReference>
<accession>A0ABV1W1L7</accession>
<evidence type="ECO:0000313" key="8">
    <source>
        <dbReference type="Proteomes" id="UP001458415"/>
    </source>
</evidence>
<dbReference type="InterPro" id="IPR023828">
    <property type="entry name" value="Peptidase_S8_Ser-AS"/>
</dbReference>
<feature type="active site" description="Charge relay system" evidence="5">
    <location>
        <position position="414"/>
    </location>
</feature>
<dbReference type="PROSITE" id="PS51892">
    <property type="entry name" value="SUBTILASE"/>
    <property type="match status" value="1"/>
</dbReference>
<dbReference type="PRINTS" id="PR00723">
    <property type="entry name" value="SUBTILISIN"/>
</dbReference>
<evidence type="ECO:0000256" key="5">
    <source>
        <dbReference type="PROSITE-ProRule" id="PRU01240"/>
    </source>
</evidence>
<dbReference type="InterPro" id="IPR036852">
    <property type="entry name" value="Peptidase_S8/S53_dom_sf"/>
</dbReference>
<dbReference type="Pfam" id="PF00082">
    <property type="entry name" value="Peptidase_S8"/>
    <property type="match status" value="1"/>
</dbReference>
<comment type="similarity">
    <text evidence="1 5">Belongs to the peptidase S8 family.</text>
</comment>
<dbReference type="InterPro" id="IPR050131">
    <property type="entry name" value="Peptidase_S8_subtilisin-like"/>
</dbReference>
<dbReference type="EC" id="3.4.-.-" evidence="7"/>
<keyword evidence="3 5" id="KW-0378">Hydrolase</keyword>
<dbReference type="CDD" id="cd00306">
    <property type="entry name" value="Peptidases_S8_S53"/>
    <property type="match status" value="1"/>
</dbReference>
<keyword evidence="2 5" id="KW-0645">Protease</keyword>
<evidence type="ECO:0000256" key="3">
    <source>
        <dbReference type="ARBA" id="ARBA00022801"/>
    </source>
</evidence>
<dbReference type="SUPFAM" id="SSF52743">
    <property type="entry name" value="Subtilisin-like"/>
    <property type="match status" value="1"/>
</dbReference>
<name>A0ABV1W1L7_9ACTN</name>
<dbReference type="Gene3D" id="3.40.50.200">
    <property type="entry name" value="Peptidase S8/S53 domain"/>
    <property type="match status" value="1"/>
</dbReference>
<keyword evidence="4 5" id="KW-0720">Serine protease</keyword>
<evidence type="ECO:0000256" key="2">
    <source>
        <dbReference type="ARBA" id="ARBA00022670"/>
    </source>
</evidence>
<dbReference type="InterPro" id="IPR015500">
    <property type="entry name" value="Peptidase_S8_subtilisin-rel"/>
</dbReference>
<feature type="active site" description="Charge relay system" evidence="5">
    <location>
        <position position="167"/>
    </location>
</feature>
<dbReference type="PROSITE" id="PS00138">
    <property type="entry name" value="SUBTILASE_SER"/>
    <property type="match status" value="1"/>
</dbReference>
<proteinExistence type="inferred from homology"/>
<dbReference type="PANTHER" id="PTHR43806">
    <property type="entry name" value="PEPTIDASE S8"/>
    <property type="match status" value="1"/>
</dbReference>
<organism evidence="7 8">
    <name type="scientific">Streptomyces carpinensis</name>
    <dbReference type="NCBI Taxonomy" id="66369"/>
    <lineage>
        <taxon>Bacteria</taxon>
        <taxon>Bacillati</taxon>
        <taxon>Actinomycetota</taxon>
        <taxon>Actinomycetes</taxon>
        <taxon>Kitasatosporales</taxon>
        <taxon>Streptomycetaceae</taxon>
        <taxon>Streptomyces</taxon>
    </lineage>
</organism>
<comment type="caution">
    <text evidence="7">The sequence shown here is derived from an EMBL/GenBank/DDBJ whole genome shotgun (WGS) entry which is preliminary data.</text>
</comment>
<dbReference type="InterPro" id="IPR000209">
    <property type="entry name" value="Peptidase_S8/S53_dom"/>
</dbReference>
<protein>
    <submittedName>
        <fullName evidence="7">S8/S53 family peptidase</fullName>
        <ecNumber evidence="7">3.4.-.-</ecNumber>
    </submittedName>
</protein>
<evidence type="ECO:0000259" key="6">
    <source>
        <dbReference type="Pfam" id="PF00082"/>
    </source>
</evidence>
<sequence>MAPQRFHEQFDQVQRSMPDVPLAMGPDDSAEFFYEKGVVLARDGEEARLVEDTVRTHFAGTTGLTTDHVRRASPETNRTGVTRIQVGDPGHGDRSGDRAVAHALRALREHEGRAGRRLVSRNHVVSVAVNACPGDEPVPAPLTQGTNPAPAGTAYDADTAVGVLVIDTGLTHDYRAVPLLGHTQGDEQERETDDQGVLQQYVGHGTFIAALVAAVAPNTDITVRGTLSDAGAVLESEFGHKLFEAVDENGWPDIISLSAGTSNGRTDGLLGVDAFMRELRERGTLLVAAAGNNASATPFWPAAYAGLPDYADSVLSVGALRGDGEFGACFSNHGAWVRAYAPGERLTSALTGFGAPVPYVYQHSTYDACRFGFQYACTCQYPRHTGLLSEAGESGGGKADQVMFEGYAHWSGTSFATPVAAGMVAAHMTAHKERNPRAARRQLLEANTGYAEVRGAHVPALLPPTWRPVPVLRLAPPA</sequence>
<reference evidence="7 8" key="1">
    <citation type="submission" date="2024-06" db="EMBL/GenBank/DDBJ databases">
        <title>The Natural Products Discovery Center: Release of the First 8490 Sequenced Strains for Exploring Actinobacteria Biosynthetic Diversity.</title>
        <authorList>
            <person name="Kalkreuter E."/>
            <person name="Kautsar S.A."/>
            <person name="Yang D."/>
            <person name="Bader C.D."/>
            <person name="Teijaro C.N."/>
            <person name="Fluegel L."/>
            <person name="Davis C.M."/>
            <person name="Simpson J.R."/>
            <person name="Lauterbach L."/>
            <person name="Steele A.D."/>
            <person name="Gui C."/>
            <person name="Meng S."/>
            <person name="Li G."/>
            <person name="Viehrig K."/>
            <person name="Ye F."/>
            <person name="Su P."/>
            <person name="Kiefer A.F."/>
            <person name="Nichols A."/>
            <person name="Cepeda A.J."/>
            <person name="Yan W."/>
            <person name="Fan B."/>
            <person name="Jiang Y."/>
            <person name="Adhikari A."/>
            <person name="Zheng C.-J."/>
            <person name="Schuster L."/>
            <person name="Cowan T.M."/>
            <person name="Smanski M.J."/>
            <person name="Chevrette M.G."/>
            <person name="De Carvalho L.P.S."/>
            <person name="Shen B."/>
        </authorList>
    </citation>
    <scope>NUCLEOTIDE SEQUENCE [LARGE SCALE GENOMIC DNA]</scope>
    <source>
        <strain evidence="7 8">NPDC000634</strain>
    </source>
</reference>
<evidence type="ECO:0000313" key="7">
    <source>
        <dbReference type="EMBL" id="MER6978085.1"/>
    </source>
</evidence>
<evidence type="ECO:0000256" key="4">
    <source>
        <dbReference type="ARBA" id="ARBA00022825"/>
    </source>
</evidence>
<gene>
    <name evidence="7" type="ORF">ABT317_13985</name>
</gene>
<evidence type="ECO:0000256" key="1">
    <source>
        <dbReference type="ARBA" id="ARBA00011073"/>
    </source>
</evidence>
<feature type="domain" description="Peptidase S8/S53" evidence="6">
    <location>
        <begin position="161"/>
        <end position="446"/>
    </location>
</feature>
<dbReference type="RefSeq" id="WP_086725556.1">
    <property type="nucleotide sequence ID" value="NZ_MUBM01000095.1"/>
</dbReference>
<dbReference type="GO" id="GO:0016787">
    <property type="term" value="F:hydrolase activity"/>
    <property type="evidence" value="ECO:0007669"/>
    <property type="project" value="UniProtKB-KW"/>
</dbReference>
<dbReference type="Proteomes" id="UP001458415">
    <property type="component" value="Unassembled WGS sequence"/>
</dbReference>